<evidence type="ECO:0000313" key="1">
    <source>
        <dbReference type="EMBL" id="KRN77048.1"/>
    </source>
</evidence>
<protein>
    <submittedName>
        <fullName evidence="1">Uncharacterized protein</fullName>
    </submittedName>
</protein>
<dbReference type="Proteomes" id="UP000051673">
    <property type="component" value="Unassembled WGS sequence"/>
</dbReference>
<evidence type="ECO:0000313" key="2">
    <source>
        <dbReference type="Proteomes" id="UP000051673"/>
    </source>
</evidence>
<dbReference type="AlphaFoldDB" id="A0A0R2JID7"/>
<keyword evidence="2" id="KW-1185">Reference proteome</keyword>
<gene>
    <name evidence="1" type="ORF">IV67_GL000561</name>
</gene>
<sequence>MKQMFGDATKAVQLNVQTVVLRVKNVNVTSNELKSALSNVESVVPEVQTTVKDIQKDVDKMNFKNKAHLDRINEAQARIETELATLNDMLTFGKKKKRNKKANAVK</sequence>
<dbReference type="PATRIC" id="fig|1620.3.peg.568"/>
<proteinExistence type="predicted"/>
<reference evidence="1 2" key="1">
    <citation type="journal article" date="2015" name="Genome Announc.">
        <title>Expanding the biotechnology potential of lactobacilli through comparative genomics of 213 strains and associated genera.</title>
        <authorList>
            <person name="Sun Z."/>
            <person name="Harris H.M."/>
            <person name="McCann A."/>
            <person name="Guo C."/>
            <person name="Argimon S."/>
            <person name="Zhang W."/>
            <person name="Yang X."/>
            <person name="Jeffery I.B."/>
            <person name="Cooney J.C."/>
            <person name="Kagawa T.F."/>
            <person name="Liu W."/>
            <person name="Song Y."/>
            <person name="Salvetti E."/>
            <person name="Wrobel A."/>
            <person name="Rasinkangas P."/>
            <person name="Parkhill J."/>
            <person name="Rea M.C."/>
            <person name="O'Sullivan O."/>
            <person name="Ritari J."/>
            <person name="Douillard F.P."/>
            <person name="Paul Ross R."/>
            <person name="Yang R."/>
            <person name="Briner A.E."/>
            <person name="Felis G.E."/>
            <person name="de Vos W.M."/>
            <person name="Barrangou R."/>
            <person name="Klaenhammer T.R."/>
            <person name="Caufield P.W."/>
            <person name="Cui Y."/>
            <person name="Zhang H."/>
            <person name="O'Toole P.W."/>
        </authorList>
    </citation>
    <scope>NUCLEOTIDE SEQUENCE [LARGE SCALE GENOMIC DNA]</scope>
    <source>
        <strain evidence="1 2">DSM 20014</strain>
    </source>
</reference>
<accession>A0A0R2JID7</accession>
<name>A0A0R2JID7_9LACO</name>
<dbReference type="STRING" id="1620.IV67_GL000561"/>
<comment type="caution">
    <text evidence="1">The sequence shown here is derived from an EMBL/GenBank/DDBJ whole genome shotgun (WGS) entry which is preliminary data.</text>
</comment>
<dbReference type="EMBL" id="JQCD01000024">
    <property type="protein sequence ID" value="KRN77048.1"/>
    <property type="molecule type" value="Genomic_DNA"/>
</dbReference>
<organism evidence="1 2">
    <name type="scientific">Weissella minor</name>
    <dbReference type="NCBI Taxonomy" id="1620"/>
    <lineage>
        <taxon>Bacteria</taxon>
        <taxon>Bacillati</taxon>
        <taxon>Bacillota</taxon>
        <taxon>Bacilli</taxon>
        <taxon>Lactobacillales</taxon>
        <taxon>Lactobacillaceae</taxon>
        <taxon>Weissella</taxon>
    </lineage>
</organism>